<dbReference type="Proteomes" id="UP001057991">
    <property type="component" value="Chromosome"/>
</dbReference>
<gene>
    <name evidence="2" type="ORF">K3X48_06720</name>
</gene>
<accession>A0A9Q9LYJ9</accession>
<proteinExistence type="predicted"/>
<feature type="domain" description="DUF6456" evidence="1">
    <location>
        <begin position="223"/>
        <end position="356"/>
    </location>
</feature>
<evidence type="ECO:0000313" key="3">
    <source>
        <dbReference type="Proteomes" id="UP001057991"/>
    </source>
</evidence>
<dbReference type="InterPro" id="IPR045599">
    <property type="entry name" value="DUF6456"/>
</dbReference>
<dbReference type="Pfam" id="PF20057">
    <property type="entry name" value="DUF6456"/>
    <property type="match status" value="1"/>
</dbReference>
<reference evidence="2" key="1">
    <citation type="submission" date="2021-08" db="EMBL/GenBank/DDBJ databases">
        <authorList>
            <person name="Nwanade C."/>
            <person name="Wang M."/>
            <person name="Masoudi A."/>
            <person name="Yu Z."/>
            <person name="Liu J."/>
        </authorList>
    </citation>
    <scope>NUCLEOTIDE SEQUENCE</scope>
    <source>
        <strain evidence="2">S056</strain>
    </source>
</reference>
<organism evidence="2 3">
    <name type="scientific">Aliiroseovarius crassostreae</name>
    <dbReference type="NCBI Taxonomy" id="154981"/>
    <lineage>
        <taxon>Bacteria</taxon>
        <taxon>Pseudomonadati</taxon>
        <taxon>Pseudomonadota</taxon>
        <taxon>Alphaproteobacteria</taxon>
        <taxon>Rhodobacterales</taxon>
        <taxon>Paracoccaceae</taxon>
        <taxon>Aliiroseovarius</taxon>
    </lineage>
</organism>
<dbReference type="RefSeq" id="WP_259786820.1">
    <property type="nucleotide sequence ID" value="NZ_CP080772.1"/>
</dbReference>
<evidence type="ECO:0000259" key="1">
    <source>
        <dbReference type="Pfam" id="PF20057"/>
    </source>
</evidence>
<evidence type="ECO:0000313" key="2">
    <source>
        <dbReference type="EMBL" id="UWP96662.1"/>
    </source>
</evidence>
<dbReference type="GeneID" id="75102963"/>
<sequence>MEFSSSKHLDIAIGDMLPWLPAAVKLYLEHTERGETIRALARQKGVHASTVLRQVQKTETRRDDPLIDNFLTQMALNWCDQVAPAGDLEESDVPVSDLEGNNGVIGKHALRVLRGLMKEGTLLAITKGVDTAVVLDLREGENPVQLCKAPREVAEILALRDWISGTSSGAVSRYRITPAGRSALNKMMAQAEGKASGCTSESGAFLRPERAGKNASAASRKRRTVGADTPLRVLARSRSNGQPYLSEDLVQTGDRIQRDFALAQLEASPQSGWSGVMAGLRQMPTGKGSRADRMLDARNRFVAAMDALGPELGEMVLGVCCHEKGMERMEAELNMPARSGKFMLRVALKYLKRHFDQVGGEDHDLIY</sequence>
<dbReference type="EMBL" id="CP080776">
    <property type="protein sequence ID" value="UWP96662.1"/>
    <property type="molecule type" value="Genomic_DNA"/>
</dbReference>
<name>A0A9Q9LYJ9_9RHOB</name>
<dbReference type="AlphaFoldDB" id="A0A9Q9LYJ9"/>
<protein>
    <recommendedName>
        <fullName evidence="1">DUF6456 domain-containing protein</fullName>
    </recommendedName>
</protein>